<dbReference type="EnsemblMetazoa" id="AFAF018447-RA">
    <property type="protein sequence ID" value="AFAF018447-PA"/>
    <property type="gene ID" value="AFAF018447"/>
</dbReference>
<proteinExistence type="predicted"/>
<feature type="compositionally biased region" description="Basic residues" evidence="1">
    <location>
        <begin position="141"/>
        <end position="150"/>
    </location>
</feature>
<feature type="region of interest" description="Disordered" evidence="1">
    <location>
        <begin position="1"/>
        <end position="81"/>
    </location>
</feature>
<feature type="region of interest" description="Disordered" evidence="1">
    <location>
        <begin position="121"/>
        <end position="178"/>
    </location>
</feature>
<reference evidence="3" key="1">
    <citation type="submission" date="2014-01" db="EMBL/GenBank/DDBJ databases">
        <title>The Genome Sequence of Anopheles farauti FAR1 (V2).</title>
        <authorList>
            <consortium name="The Broad Institute Genomics Platform"/>
            <person name="Neafsey D.E."/>
            <person name="Besansky N."/>
            <person name="Howell P."/>
            <person name="Walton C."/>
            <person name="Young S.K."/>
            <person name="Zeng Q."/>
            <person name="Gargeya S."/>
            <person name="Fitzgerald M."/>
            <person name="Haas B."/>
            <person name="Abouelleil A."/>
            <person name="Allen A.W."/>
            <person name="Alvarado L."/>
            <person name="Arachchi H.M."/>
            <person name="Berlin A.M."/>
            <person name="Chapman S.B."/>
            <person name="Gainer-Dewar J."/>
            <person name="Goldberg J."/>
            <person name="Griggs A."/>
            <person name="Gujja S."/>
            <person name="Hansen M."/>
            <person name="Howarth C."/>
            <person name="Imamovic A."/>
            <person name="Ireland A."/>
            <person name="Larimer J."/>
            <person name="McCowan C."/>
            <person name="Murphy C."/>
            <person name="Pearson M."/>
            <person name="Poon T.W."/>
            <person name="Priest M."/>
            <person name="Roberts A."/>
            <person name="Saif S."/>
            <person name="Shea T."/>
            <person name="Sisk P."/>
            <person name="Sykes S."/>
            <person name="Wortman J."/>
            <person name="Nusbaum C."/>
            <person name="Birren B."/>
        </authorList>
    </citation>
    <scope>NUCLEOTIDE SEQUENCE [LARGE SCALE GENOMIC DNA]</scope>
    <source>
        <strain evidence="3">FAR1</strain>
    </source>
</reference>
<evidence type="ECO:0000313" key="3">
    <source>
        <dbReference type="Proteomes" id="UP000075886"/>
    </source>
</evidence>
<dbReference type="EMBL" id="AXCN02002371">
    <property type="status" value="NOT_ANNOTATED_CDS"/>
    <property type="molecule type" value="Genomic_DNA"/>
</dbReference>
<evidence type="ECO:0000256" key="1">
    <source>
        <dbReference type="SAM" id="MobiDB-lite"/>
    </source>
</evidence>
<protein>
    <submittedName>
        <fullName evidence="2">Uncharacterized protein</fullName>
    </submittedName>
</protein>
<reference evidence="2" key="2">
    <citation type="submission" date="2020-05" db="UniProtKB">
        <authorList>
            <consortium name="EnsemblMetazoa"/>
        </authorList>
    </citation>
    <scope>IDENTIFICATION</scope>
    <source>
        <strain evidence="2">FAR1</strain>
    </source>
</reference>
<name>A0A182QWT4_9DIPT</name>
<feature type="compositionally biased region" description="Basic residues" evidence="1">
    <location>
        <begin position="51"/>
        <end position="66"/>
    </location>
</feature>
<dbReference type="Proteomes" id="UP000075886">
    <property type="component" value="Unassembled WGS sequence"/>
</dbReference>
<organism evidence="2 3">
    <name type="scientific">Anopheles farauti</name>
    <dbReference type="NCBI Taxonomy" id="69004"/>
    <lineage>
        <taxon>Eukaryota</taxon>
        <taxon>Metazoa</taxon>
        <taxon>Ecdysozoa</taxon>
        <taxon>Arthropoda</taxon>
        <taxon>Hexapoda</taxon>
        <taxon>Insecta</taxon>
        <taxon>Pterygota</taxon>
        <taxon>Neoptera</taxon>
        <taxon>Endopterygota</taxon>
        <taxon>Diptera</taxon>
        <taxon>Nematocera</taxon>
        <taxon>Culicoidea</taxon>
        <taxon>Culicidae</taxon>
        <taxon>Anophelinae</taxon>
        <taxon>Anopheles</taxon>
    </lineage>
</organism>
<accession>A0A182QWT4</accession>
<dbReference type="AlphaFoldDB" id="A0A182QWT4"/>
<evidence type="ECO:0000313" key="2">
    <source>
        <dbReference type="EnsemblMetazoa" id="AFAF018447-PA"/>
    </source>
</evidence>
<keyword evidence="3" id="KW-1185">Reference proteome</keyword>
<sequence>MIRISGTVKANAPPKSPEVHIPSSEDEEEDKMDNMLLAMKAVPAHEAKSMDKRKRPRPSQTTKRRHLLTETPHSRKPWLNGSRVLEEQHEKFHQENFKLQQKLAIYRADTKELAKLQASFMSEAAKPRSKRGKRTLEQQKTKRRRDLHGRKQQEQQQRQKRRLKDALTTQCTARYKPG</sequence>
<dbReference type="VEuPathDB" id="VectorBase:AFAF018447"/>